<keyword evidence="5" id="KW-1070">Brassinosteroid signaling pathway</keyword>
<keyword evidence="6 12" id="KW-0812">Transmembrane</keyword>
<dbReference type="SMART" id="SM00369">
    <property type="entry name" value="LRR_TYP"/>
    <property type="match status" value="9"/>
</dbReference>
<evidence type="ECO:0000256" key="9">
    <source>
        <dbReference type="ARBA" id="ARBA00022989"/>
    </source>
</evidence>
<evidence type="ECO:0000259" key="14">
    <source>
        <dbReference type="Pfam" id="PF08263"/>
    </source>
</evidence>
<dbReference type="PANTHER" id="PTHR48063:SF92">
    <property type="entry name" value="LEUCINE-RICH REPEAT-CONTAINING N-TERMINAL PLANT-TYPE DOMAIN-CONTAINING PROTEIN"/>
    <property type="match status" value="1"/>
</dbReference>
<keyword evidence="16" id="KW-1185">Reference proteome</keyword>
<evidence type="ECO:0000256" key="2">
    <source>
        <dbReference type="ARBA" id="ARBA00009592"/>
    </source>
</evidence>
<keyword evidence="11" id="KW-0325">Glycoprotein</keyword>
<dbReference type="GO" id="GO:0009742">
    <property type="term" value="P:brassinosteroid mediated signaling pathway"/>
    <property type="evidence" value="ECO:0007669"/>
    <property type="project" value="UniProtKB-KW"/>
</dbReference>
<sequence>MHAMAILFLLALGGAGGCVPAEREALLAVKRGFSSDPDGVLGSWTTKHSNCCQWAGVVCDNNGSGRRVAELRLSNADAVGSSGLSGKISPAFTNLTRLEYLDLSWNSLGGNDVRFLGSLSRLRYLNLSGTDLVGEIPPQLGNLSRLVSLDLSFCVKLYSRDLSWLTGLSSLQHLDMSGVNLSASVYLQRDVNMLPSLRVLALSNCALSTTVTSSSSTNLTRLQRLDLSWNSINSSTVNAWFWNVPTLRYLDLSGNSLSGPFPESLGNMTRLQELYLYSNNMVGMIPATLHRLCSLQMVDLSENQINGSMSEFMDRLPRCALRRMQVLQLAKTNMCGELPQRIGNMSELTSLDLSFNKLAGDLPPTIGRLSKLTRLSLMDNNLNGSLTEEHFSNMVSLEWIDLLRNSMSMEVRPSWRPPFKLIYACFSHVKMGPRFPAWIKHQSNITHLDISHAGIVDTLPHWFWKSFRDAILLDISVNQISGRLPSSLRFMTSAFGIIFGSNNITGSMPLLPEQLRVLDLSRNSLYGPIPSEFGGPELLELDVSSNRISGTVPASLCQFPNLLHSDMSNNNLSGHLPKCRNMSSDLGLITLILYKNNLSGEFPTLLKHCHTMRFLDLAQNMFSGILPEWIGTKLPSLTHLRLRSNTFSGNIPTQLAQLGYLQLLDLASNRISGCIPRSLGNMTGMTKEHTPLVRIPLADHHGLGNDEILYFTKIYLHIIIKGQDRLYFSGVIYMVSLDLSDNLLNGQIPEEISYLNGMVNLNLSRNKLTGTIPRNIGDLQKLESLDLSINELSGAIPSSLSDLTSLGYLNLSYNNLSGRIPTGHQLQVLANPSYIYIGNVGLCGPPVSKKCSSGDDDNNSIQTPLRGDRDLTKITVAVGFVVGNWLVICSLLFLKAWRSAYFWTIDKAYDVLYVFVAIRLAKRGKKITSTNSAD</sequence>
<feature type="signal peptide" evidence="13">
    <location>
        <begin position="1"/>
        <end position="17"/>
    </location>
</feature>
<keyword evidence="7 13" id="KW-0732">Signal</keyword>
<comment type="similarity">
    <text evidence="2">Belongs to the RLP family.</text>
</comment>
<organism evidence="15 16">
    <name type="scientific">Eleusine coracana subsp. coracana</name>
    <dbReference type="NCBI Taxonomy" id="191504"/>
    <lineage>
        <taxon>Eukaryota</taxon>
        <taxon>Viridiplantae</taxon>
        <taxon>Streptophyta</taxon>
        <taxon>Embryophyta</taxon>
        <taxon>Tracheophyta</taxon>
        <taxon>Spermatophyta</taxon>
        <taxon>Magnoliopsida</taxon>
        <taxon>Liliopsida</taxon>
        <taxon>Poales</taxon>
        <taxon>Poaceae</taxon>
        <taxon>PACMAD clade</taxon>
        <taxon>Chloridoideae</taxon>
        <taxon>Cynodonteae</taxon>
        <taxon>Eleusininae</taxon>
        <taxon>Eleusine</taxon>
    </lineage>
</organism>
<reference evidence="15" key="2">
    <citation type="submission" date="2021-12" db="EMBL/GenBank/DDBJ databases">
        <title>Resequencing data analysis of finger millet.</title>
        <authorList>
            <person name="Hatakeyama M."/>
            <person name="Aluri S."/>
            <person name="Balachadran M.T."/>
            <person name="Sivarajan S.R."/>
            <person name="Poveda L."/>
            <person name="Shimizu-Inatsugi R."/>
            <person name="Schlapbach R."/>
            <person name="Sreeman S.M."/>
            <person name="Shimizu K.K."/>
        </authorList>
    </citation>
    <scope>NUCLEOTIDE SEQUENCE</scope>
</reference>
<keyword evidence="4" id="KW-0433">Leucine-rich repeat</keyword>
<feature type="domain" description="Leucine-rich repeat-containing N-terminal plant-type" evidence="14">
    <location>
        <begin position="21"/>
        <end position="60"/>
    </location>
</feature>
<dbReference type="InterPro" id="IPR046956">
    <property type="entry name" value="RLP23-like"/>
</dbReference>
<proteinExistence type="inferred from homology"/>
<dbReference type="Pfam" id="PF08263">
    <property type="entry name" value="LRRNT_2"/>
    <property type="match status" value="1"/>
</dbReference>
<feature type="chain" id="PRO_5043820208" description="Leucine-rich repeat-containing N-terminal plant-type domain-containing protein" evidence="13">
    <location>
        <begin position="18"/>
        <end position="934"/>
    </location>
</feature>
<dbReference type="AlphaFoldDB" id="A0AAV5EBE2"/>
<dbReference type="PRINTS" id="PR00019">
    <property type="entry name" value="LEURICHRPT"/>
</dbReference>
<accession>A0AAV5EBE2</accession>
<keyword evidence="8" id="KW-0677">Repeat</keyword>
<feature type="transmembrane region" description="Helical" evidence="12">
    <location>
        <begin position="874"/>
        <end position="894"/>
    </location>
</feature>
<dbReference type="Gene3D" id="3.80.10.10">
    <property type="entry name" value="Ribonuclease Inhibitor"/>
    <property type="match status" value="4"/>
</dbReference>
<protein>
    <recommendedName>
        <fullName evidence="14">Leucine-rich repeat-containing N-terminal plant-type domain-containing protein</fullName>
    </recommendedName>
</protein>
<evidence type="ECO:0000256" key="4">
    <source>
        <dbReference type="ARBA" id="ARBA00022614"/>
    </source>
</evidence>
<gene>
    <name evidence="15" type="primary">gb06844</name>
    <name evidence="15" type="ORF">PR202_gb06844</name>
</gene>
<keyword evidence="10 12" id="KW-0472">Membrane</keyword>
<dbReference type="GO" id="GO:0005886">
    <property type="term" value="C:plasma membrane"/>
    <property type="evidence" value="ECO:0007669"/>
    <property type="project" value="UniProtKB-SubCell"/>
</dbReference>
<evidence type="ECO:0000313" key="15">
    <source>
        <dbReference type="EMBL" id="GJN19555.1"/>
    </source>
</evidence>
<evidence type="ECO:0000256" key="7">
    <source>
        <dbReference type="ARBA" id="ARBA00022729"/>
    </source>
</evidence>
<dbReference type="Pfam" id="PF13855">
    <property type="entry name" value="LRR_8"/>
    <property type="match status" value="3"/>
</dbReference>
<dbReference type="FunFam" id="3.80.10.10:FF:000111">
    <property type="entry name" value="LRR receptor-like serine/threonine-protein kinase ERECTA"/>
    <property type="match status" value="1"/>
</dbReference>
<dbReference type="Proteomes" id="UP001054889">
    <property type="component" value="Unassembled WGS sequence"/>
</dbReference>
<dbReference type="FunFam" id="3.80.10.10:FF:000041">
    <property type="entry name" value="LRR receptor-like serine/threonine-protein kinase ERECTA"/>
    <property type="match status" value="1"/>
</dbReference>
<evidence type="ECO:0000256" key="8">
    <source>
        <dbReference type="ARBA" id="ARBA00022737"/>
    </source>
</evidence>
<reference evidence="15" key="1">
    <citation type="journal article" date="2018" name="DNA Res.">
        <title>Multiple hybrid de novo genome assembly of finger millet, an orphan allotetraploid crop.</title>
        <authorList>
            <person name="Hatakeyama M."/>
            <person name="Aluri S."/>
            <person name="Balachadran M.T."/>
            <person name="Sivarajan S.R."/>
            <person name="Patrignani A."/>
            <person name="Gruter S."/>
            <person name="Poveda L."/>
            <person name="Shimizu-Inatsugi R."/>
            <person name="Baeten J."/>
            <person name="Francoijs K.J."/>
            <person name="Nataraja K.N."/>
            <person name="Reddy Y.A.N."/>
            <person name="Phadnis S."/>
            <person name="Ravikumar R.L."/>
            <person name="Schlapbach R."/>
            <person name="Sreeman S.M."/>
            <person name="Shimizu K.K."/>
        </authorList>
    </citation>
    <scope>NUCLEOTIDE SEQUENCE</scope>
</reference>
<dbReference type="Pfam" id="PF00560">
    <property type="entry name" value="LRR_1"/>
    <property type="match status" value="7"/>
</dbReference>
<dbReference type="InterPro" id="IPR032675">
    <property type="entry name" value="LRR_dom_sf"/>
</dbReference>
<dbReference type="InterPro" id="IPR013210">
    <property type="entry name" value="LRR_N_plant-typ"/>
</dbReference>
<dbReference type="EMBL" id="BQKI01000074">
    <property type="protein sequence ID" value="GJN19555.1"/>
    <property type="molecule type" value="Genomic_DNA"/>
</dbReference>
<evidence type="ECO:0000256" key="11">
    <source>
        <dbReference type="ARBA" id="ARBA00023180"/>
    </source>
</evidence>
<evidence type="ECO:0000256" key="6">
    <source>
        <dbReference type="ARBA" id="ARBA00022692"/>
    </source>
</evidence>
<comment type="subcellular location">
    <subcellularLocation>
        <location evidence="1">Cell membrane</location>
        <topology evidence="1">Single-pass type I membrane protein</topology>
    </subcellularLocation>
</comment>
<evidence type="ECO:0000256" key="1">
    <source>
        <dbReference type="ARBA" id="ARBA00004251"/>
    </source>
</evidence>
<keyword evidence="3" id="KW-1003">Cell membrane</keyword>
<evidence type="ECO:0000256" key="10">
    <source>
        <dbReference type="ARBA" id="ARBA00023136"/>
    </source>
</evidence>
<dbReference type="SMART" id="SM00365">
    <property type="entry name" value="LRR_SD22"/>
    <property type="match status" value="5"/>
</dbReference>
<comment type="caution">
    <text evidence="15">The sequence shown here is derived from an EMBL/GenBank/DDBJ whole genome shotgun (WGS) entry which is preliminary data.</text>
</comment>
<name>A0AAV5EBE2_ELECO</name>
<dbReference type="InterPro" id="IPR001611">
    <property type="entry name" value="Leu-rich_rpt"/>
</dbReference>
<evidence type="ECO:0000256" key="13">
    <source>
        <dbReference type="SAM" id="SignalP"/>
    </source>
</evidence>
<dbReference type="SUPFAM" id="SSF52058">
    <property type="entry name" value="L domain-like"/>
    <property type="match status" value="3"/>
</dbReference>
<dbReference type="PANTHER" id="PTHR48063">
    <property type="entry name" value="LRR RECEPTOR-LIKE KINASE"/>
    <property type="match status" value="1"/>
</dbReference>
<evidence type="ECO:0000313" key="16">
    <source>
        <dbReference type="Proteomes" id="UP001054889"/>
    </source>
</evidence>
<evidence type="ECO:0000256" key="12">
    <source>
        <dbReference type="SAM" id="Phobius"/>
    </source>
</evidence>
<dbReference type="FunFam" id="3.80.10.10:FF:000095">
    <property type="entry name" value="LRR receptor-like serine/threonine-protein kinase GSO1"/>
    <property type="match status" value="2"/>
</dbReference>
<evidence type="ECO:0000256" key="3">
    <source>
        <dbReference type="ARBA" id="ARBA00022475"/>
    </source>
</evidence>
<dbReference type="InterPro" id="IPR003591">
    <property type="entry name" value="Leu-rich_rpt_typical-subtyp"/>
</dbReference>
<evidence type="ECO:0000256" key="5">
    <source>
        <dbReference type="ARBA" id="ARBA00022626"/>
    </source>
</evidence>
<keyword evidence="9 12" id="KW-1133">Transmembrane helix</keyword>